<feature type="compositionally biased region" description="Polar residues" evidence="1">
    <location>
        <begin position="1"/>
        <end position="10"/>
    </location>
</feature>
<gene>
    <name evidence="2" type="ORF">Mia14_0775</name>
</gene>
<evidence type="ECO:0000313" key="2">
    <source>
        <dbReference type="EMBL" id="ASI14069.1"/>
    </source>
</evidence>
<protein>
    <submittedName>
        <fullName evidence="2">Uncharacterized protein</fullName>
    </submittedName>
</protein>
<feature type="region of interest" description="Disordered" evidence="1">
    <location>
        <begin position="1"/>
        <end position="43"/>
    </location>
</feature>
<dbReference type="EMBL" id="CP019964">
    <property type="protein sequence ID" value="ASI14069.1"/>
    <property type="molecule type" value="Genomic_DNA"/>
</dbReference>
<dbReference type="KEGG" id="marh:Mia14_0775"/>
<evidence type="ECO:0000313" key="3">
    <source>
        <dbReference type="Proteomes" id="UP000197679"/>
    </source>
</evidence>
<reference evidence="2 3" key="1">
    <citation type="journal article" date="2017" name="Nat. Commun.">
        <title>'ARMAN' archaea depend on association with euryarchaeal host in culture and in situ.</title>
        <authorList>
            <person name="Golyshina O."/>
            <person name="Toshchakov S."/>
            <person name="Makarova K."/>
            <person name="Gavrilov S."/>
            <person name="Korzhenkov A."/>
            <person name="La Cono V."/>
            <person name="Arcadi E."/>
            <person name="Nechitaylo T."/>
            <person name="Ferrer M."/>
            <person name="Kublanov I."/>
            <person name="Wolf Y."/>
            <person name="Yakimov M."/>
            <person name="Golyshin P."/>
            <person name="Slesarev A."/>
            <person name="Kozyavkin S."/>
        </authorList>
    </citation>
    <scope>NUCLEOTIDE SEQUENCE [LARGE SCALE GENOMIC DNA]</scope>
    <source>
        <strain evidence="2 3">Mia14</strain>
    </source>
</reference>
<dbReference type="Proteomes" id="UP000197679">
    <property type="component" value="Chromosome"/>
</dbReference>
<dbReference type="AlphaFoldDB" id="A0A218NNM6"/>
<keyword evidence="3" id="KW-1185">Reference proteome</keyword>
<sequence>MVNMQKTIPESNRKIGKSYYRSKKRAKLRKESRKRMKKVKAKY</sequence>
<name>A0A218NNM6_9ARCH</name>
<organism evidence="2 3">
    <name type="scientific">Candidatus Mancarchaeum acidiphilum</name>
    <dbReference type="NCBI Taxonomy" id="1920749"/>
    <lineage>
        <taxon>Archaea</taxon>
        <taxon>Candidatus Micrarchaeota</taxon>
        <taxon>Candidatus Mancarchaeum</taxon>
    </lineage>
</organism>
<proteinExistence type="predicted"/>
<feature type="compositionally biased region" description="Basic residues" evidence="1">
    <location>
        <begin position="14"/>
        <end position="43"/>
    </location>
</feature>
<evidence type="ECO:0000256" key="1">
    <source>
        <dbReference type="SAM" id="MobiDB-lite"/>
    </source>
</evidence>
<accession>A0A218NNM6</accession>